<feature type="transmembrane region" description="Helical" evidence="2">
    <location>
        <begin position="245"/>
        <end position="266"/>
    </location>
</feature>
<protein>
    <submittedName>
        <fullName evidence="3">Uncharacterized protein</fullName>
    </submittedName>
</protein>
<evidence type="ECO:0000256" key="2">
    <source>
        <dbReference type="SAM" id="Phobius"/>
    </source>
</evidence>
<accession>A0A6A6CH41</accession>
<keyword evidence="2" id="KW-1133">Transmembrane helix</keyword>
<name>A0A6A6CH41_ZASCE</name>
<evidence type="ECO:0000256" key="1">
    <source>
        <dbReference type="SAM" id="MobiDB-lite"/>
    </source>
</evidence>
<dbReference type="RefSeq" id="XP_033666389.1">
    <property type="nucleotide sequence ID" value="XM_033807205.1"/>
</dbReference>
<dbReference type="AlphaFoldDB" id="A0A6A6CH41"/>
<evidence type="ECO:0000313" key="3">
    <source>
        <dbReference type="EMBL" id="KAF2165500.1"/>
    </source>
</evidence>
<keyword evidence="2" id="KW-0812">Transmembrane</keyword>
<proteinExistence type="predicted"/>
<evidence type="ECO:0000313" key="4">
    <source>
        <dbReference type="Proteomes" id="UP000799537"/>
    </source>
</evidence>
<dbReference type="Proteomes" id="UP000799537">
    <property type="component" value="Unassembled WGS sequence"/>
</dbReference>
<organism evidence="3 4">
    <name type="scientific">Zasmidium cellare ATCC 36951</name>
    <dbReference type="NCBI Taxonomy" id="1080233"/>
    <lineage>
        <taxon>Eukaryota</taxon>
        <taxon>Fungi</taxon>
        <taxon>Dikarya</taxon>
        <taxon>Ascomycota</taxon>
        <taxon>Pezizomycotina</taxon>
        <taxon>Dothideomycetes</taxon>
        <taxon>Dothideomycetidae</taxon>
        <taxon>Mycosphaerellales</taxon>
        <taxon>Mycosphaerellaceae</taxon>
        <taxon>Zasmidium</taxon>
    </lineage>
</organism>
<sequence>MSQVQSVSSEEPVDMQELQDIPSRDRGGPENNQISGSSAANSSASEQHMIVSIAPIHPSNIPSGPTNQWRKVLQSPELIGIVSLTTLALTIIAVAMAICSTLWASKSFTFGACVSLAQIDRFTRSCNDTIAGGIPAFGIRQRSADIDFENDNFEWSWSRDHGYSRQQFLKTSSLREFVSVTLLLVRGFIALALSCFLDPLPPGSRFSSRYLWSEGSLLLRTLGMFAALFWCEIAFYGLYPKDTVAFVEIVTVLVIVGIGSVLSVRWRRLGLRKLKEG</sequence>
<feature type="transmembrane region" description="Helical" evidence="2">
    <location>
        <begin position="78"/>
        <end position="104"/>
    </location>
</feature>
<keyword evidence="4" id="KW-1185">Reference proteome</keyword>
<feature type="region of interest" description="Disordered" evidence="1">
    <location>
        <begin position="1"/>
        <end position="43"/>
    </location>
</feature>
<dbReference type="GeneID" id="54560477"/>
<feature type="transmembrane region" description="Helical" evidence="2">
    <location>
        <begin position="177"/>
        <end position="197"/>
    </location>
</feature>
<gene>
    <name evidence="3" type="ORF">M409DRAFT_24352</name>
</gene>
<dbReference type="EMBL" id="ML993600">
    <property type="protein sequence ID" value="KAF2165500.1"/>
    <property type="molecule type" value="Genomic_DNA"/>
</dbReference>
<keyword evidence="2" id="KW-0472">Membrane</keyword>
<feature type="compositionally biased region" description="Low complexity" evidence="1">
    <location>
        <begin position="1"/>
        <end position="10"/>
    </location>
</feature>
<feature type="transmembrane region" description="Helical" evidence="2">
    <location>
        <begin position="217"/>
        <end position="239"/>
    </location>
</feature>
<reference evidence="3" key="1">
    <citation type="journal article" date="2020" name="Stud. Mycol.">
        <title>101 Dothideomycetes genomes: a test case for predicting lifestyles and emergence of pathogens.</title>
        <authorList>
            <person name="Haridas S."/>
            <person name="Albert R."/>
            <person name="Binder M."/>
            <person name="Bloem J."/>
            <person name="Labutti K."/>
            <person name="Salamov A."/>
            <person name="Andreopoulos B."/>
            <person name="Baker S."/>
            <person name="Barry K."/>
            <person name="Bills G."/>
            <person name="Bluhm B."/>
            <person name="Cannon C."/>
            <person name="Castanera R."/>
            <person name="Culley D."/>
            <person name="Daum C."/>
            <person name="Ezra D."/>
            <person name="Gonzalez J."/>
            <person name="Henrissat B."/>
            <person name="Kuo A."/>
            <person name="Liang C."/>
            <person name="Lipzen A."/>
            <person name="Lutzoni F."/>
            <person name="Magnuson J."/>
            <person name="Mondo S."/>
            <person name="Nolan M."/>
            <person name="Ohm R."/>
            <person name="Pangilinan J."/>
            <person name="Park H.-J."/>
            <person name="Ramirez L."/>
            <person name="Alfaro M."/>
            <person name="Sun H."/>
            <person name="Tritt A."/>
            <person name="Yoshinaga Y."/>
            <person name="Zwiers L.-H."/>
            <person name="Turgeon B."/>
            <person name="Goodwin S."/>
            <person name="Spatafora J."/>
            <person name="Crous P."/>
            <person name="Grigoriev I."/>
        </authorList>
    </citation>
    <scope>NUCLEOTIDE SEQUENCE</scope>
    <source>
        <strain evidence="3">ATCC 36951</strain>
    </source>
</reference>